<proteinExistence type="predicted"/>
<name>A0A7Y0L5D8_9FIRM</name>
<evidence type="ECO:0000313" key="2">
    <source>
        <dbReference type="Proteomes" id="UP000533476"/>
    </source>
</evidence>
<reference evidence="1 2" key="1">
    <citation type="submission" date="2020-04" db="EMBL/GenBank/DDBJ databases">
        <authorList>
            <person name="Zhang R."/>
            <person name="Schippers A."/>
        </authorList>
    </citation>
    <scope>NUCLEOTIDE SEQUENCE [LARGE SCALE GENOMIC DNA]</scope>
    <source>
        <strain evidence="1 2">DSM 109850</strain>
    </source>
</reference>
<organism evidence="1 2">
    <name type="scientific">Sulfobacillus harzensis</name>
    <dbReference type="NCBI Taxonomy" id="2729629"/>
    <lineage>
        <taxon>Bacteria</taxon>
        <taxon>Bacillati</taxon>
        <taxon>Bacillota</taxon>
        <taxon>Clostridia</taxon>
        <taxon>Eubacteriales</taxon>
        <taxon>Clostridiales Family XVII. Incertae Sedis</taxon>
        <taxon>Sulfobacillus</taxon>
    </lineage>
</organism>
<dbReference type="Proteomes" id="UP000533476">
    <property type="component" value="Unassembled WGS sequence"/>
</dbReference>
<sequence>MATRPNDSIILPATWRYCQSLAKFGLTPTQCIAGVGRKYNQALVQLAAQQSREVTGRDR</sequence>
<dbReference type="AlphaFoldDB" id="A0A7Y0L5D8"/>
<keyword evidence="2" id="KW-1185">Reference proteome</keyword>
<comment type="caution">
    <text evidence="1">The sequence shown here is derived from an EMBL/GenBank/DDBJ whole genome shotgun (WGS) entry which is preliminary data.</text>
</comment>
<accession>A0A7Y0L5D8</accession>
<dbReference type="RefSeq" id="WP_169098271.1">
    <property type="nucleotide sequence ID" value="NZ_JABBVZ010000018.1"/>
</dbReference>
<evidence type="ECO:0000313" key="1">
    <source>
        <dbReference type="EMBL" id="NMP22194.1"/>
    </source>
</evidence>
<protein>
    <submittedName>
        <fullName evidence="1">Uncharacterized protein</fullName>
    </submittedName>
</protein>
<gene>
    <name evidence="1" type="ORF">HIJ39_07495</name>
</gene>
<dbReference type="EMBL" id="JABBVZ010000018">
    <property type="protein sequence ID" value="NMP22194.1"/>
    <property type="molecule type" value="Genomic_DNA"/>
</dbReference>